<gene>
    <name evidence="2" type="ORF">GT019_17670</name>
</gene>
<comment type="caution">
    <text evidence="2">The sequence shown here is derived from an EMBL/GenBank/DDBJ whole genome shotgun (WGS) entry which is preliminary data.</text>
</comment>
<protein>
    <submittedName>
        <fullName evidence="2">Alpha/beta fold hydrolase</fullName>
    </submittedName>
</protein>
<dbReference type="Pfam" id="PF12697">
    <property type="entry name" value="Abhydrolase_6"/>
    <property type="match status" value="1"/>
</dbReference>
<proteinExistence type="predicted"/>
<accession>A0ABW9XSS6</accession>
<reference evidence="2 3" key="1">
    <citation type="submission" date="2020-01" db="EMBL/GenBank/DDBJ databases">
        <title>Paenibacillus soybeanensis sp. nov. isolated from the nodules of soybean (Glycine max(L.) Merr).</title>
        <authorList>
            <person name="Wang H."/>
        </authorList>
    </citation>
    <scope>NUCLEOTIDE SEQUENCE [LARGE SCALE GENOMIC DNA]</scope>
    <source>
        <strain evidence="2 3">T1</strain>
    </source>
</reference>
<sequence length="258" mass="26991">MAGIAGSQAAGHETGMLFIHGAGLRGSIWEEVASGLGAPALLADFPFRDGGGQARLRLGLADYAAHLREQAEAWEVRRIVVVAHSLGGVPALQLAASLAAERRLAGFVAVGAAIPRDGGSFLSALPMPKRLLVGAVMRLFGTKPPASAIRSGLCHDLSPERAAAIVDGFVPEAIRVYADACGSAVPQVPSLYVKLTRDREFGSDVQERMIANLAPSRVESMAAGHLPMLSDPDGLRAILLHFLRACDQESCIEAGISL</sequence>
<dbReference type="PANTHER" id="PTHR37017:SF11">
    <property type="entry name" value="ESTERASE_LIPASE_THIOESTERASE DOMAIN-CONTAINING PROTEIN"/>
    <property type="match status" value="1"/>
</dbReference>
<dbReference type="EMBL" id="JAAAMV010000014">
    <property type="protein sequence ID" value="NBD25704.1"/>
    <property type="molecule type" value="Genomic_DNA"/>
</dbReference>
<dbReference type="InterPro" id="IPR000073">
    <property type="entry name" value="AB_hydrolase_1"/>
</dbReference>
<dbReference type="Proteomes" id="UP000665561">
    <property type="component" value="Unassembled WGS sequence"/>
</dbReference>
<dbReference type="Gene3D" id="3.40.50.1820">
    <property type="entry name" value="alpha/beta hydrolase"/>
    <property type="match status" value="1"/>
</dbReference>
<evidence type="ECO:0000259" key="1">
    <source>
        <dbReference type="Pfam" id="PF12697"/>
    </source>
</evidence>
<evidence type="ECO:0000313" key="2">
    <source>
        <dbReference type="EMBL" id="NBD25704.1"/>
    </source>
</evidence>
<organism evidence="2 3">
    <name type="scientific">Paenibacillus glycinis</name>
    <dbReference type="NCBI Taxonomy" id="2697035"/>
    <lineage>
        <taxon>Bacteria</taxon>
        <taxon>Bacillati</taxon>
        <taxon>Bacillota</taxon>
        <taxon>Bacilli</taxon>
        <taxon>Bacillales</taxon>
        <taxon>Paenibacillaceae</taxon>
        <taxon>Paenibacillus</taxon>
    </lineage>
</organism>
<feature type="domain" description="AB hydrolase-1" evidence="1">
    <location>
        <begin position="17"/>
        <end position="236"/>
    </location>
</feature>
<keyword evidence="2" id="KW-0378">Hydrolase</keyword>
<dbReference type="GO" id="GO:0016787">
    <property type="term" value="F:hydrolase activity"/>
    <property type="evidence" value="ECO:0007669"/>
    <property type="project" value="UniProtKB-KW"/>
</dbReference>
<dbReference type="InterPro" id="IPR052897">
    <property type="entry name" value="Sec-Metab_Biosynth_Hydrolase"/>
</dbReference>
<dbReference type="PANTHER" id="PTHR37017">
    <property type="entry name" value="AB HYDROLASE-1 DOMAIN-CONTAINING PROTEIN-RELATED"/>
    <property type="match status" value="1"/>
</dbReference>
<dbReference type="SUPFAM" id="SSF53474">
    <property type="entry name" value="alpha/beta-Hydrolases"/>
    <property type="match status" value="1"/>
</dbReference>
<name>A0ABW9XSS6_9BACL</name>
<evidence type="ECO:0000313" key="3">
    <source>
        <dbReference type="Proteomes" id="UP000665561"/>
    </source>
</evidence>
<keyword evidence="3" id="KW-1185">Reference proteome</keyword>
<dbReference type="RefSeq" id="WP_161744517.1">
    <property type="nucleotide sequence ID" value="NZ_JAAAMV010000014.1"/>
</dbReference>
<dbReference type="InterPro" id="IPR029058">
    <property type="entry name" value="AB_hydrolase_fold"/>
</dbReference>